<dbReference type="InterPro" id="IPR036317">
    <property type="entry name" value="Cullin_homology_sf"/>
</dbReference>
<dbReference type="EMBL" id="JAUHHV010000004">
    <property type="protein sequence ID" value="KAK1427546.1"/>
    <property type="molecule type" value="Genomic_DNA"/>
</dbReference>
<sequence length="99" mass="11213">MANFLTHVFLSLVDRDGDLSRITDEVKMQKRDVTGLQEQGGSEKLSDEAVKDTLMKVVKLLSYISDVDLFVEFYSKNGTVAINFIFMRNKDPSFGFVVL</sequence>
<protein>
    <submittedName>
        <fullName evidence="1">Uncharacterized protein</fullName>
    </submittedName>
</protein>
<dbReference type="Gene3D" id="1.20.1310.10">
    <property type="entry name" value="Cullin Repeats"/>
    <property type="match status" value="1"/>
</dbReference>
<keyword evidence="2" id="KW-1185">Reference proteome</keyword>
<dbReference type="Proteomes" id="UP001229421">
    <property type="component" value="Unassembled WGS sequence"/>
</dbReference>
<dbReference type="AlphaFoldDB" id="A0AAD8P0I3"/>
<reference evidence="1" key="1">
    <citation type="journal article" date="2023" name="bioRxiv">
        <title>Improved chromosome-level genome assembly for marigold (Tagetes erecta).</title>
        <authorList>
            <person name="Jiang F."/>
            <person name="Yuan L."/>
            <person name="Wang S."/>
            <person name="Wang H."/>
            <person name="Xu D."/>
            <person name="Wang A."/>
            <person name="Fan W."/>
        </authorList>
    </citation>
    <scope>NUCLEOTIDE SEQUENCE</scope>
    <source>
        <strain evidence="1">WSJ</strain>
        <tissue evidence="1">Leaf</tissue>
    </source>
</reference>
<organism evidence="1 2">
    <name type="scientific">Tagetes erecta</name>
    <name type="common">African marigold</name>
    <dbReference type="NCBI Taxonomy" id="13708"/>
    <lineage>
        <taxon>Eukaryota</taxon>
        <taxon>Viridiplantae</taxon>
        <taxon>Streptophyta</taxon>
        <taxon>Embryophyta</taxon>
        <taxon>Tracheophyta</taxon>
        <taxon>Spermatophyta</taxon>
        <taxon>Magnoliopsida</taxon>
        <taxon>eudicotyledons</taxon>
        <taxon>Gunneridae</taxon>
        <taxon>Pentapetalae</taxon>
        <taxon>asterids</taxon>
        <taxon>campanulids</taxon>
        <taxon>Asterales</taxon>
        <taxon>Asteraceae</taxon>
        <taxon>Asteroideae</taxon>
        <taxon>Heliantheae alliance</taxon>
        <taxon>Tageteae</taxon>
        <taxon>Tagetes</taxon>
    </lineage>
</organism>
<name>A0AAD8P0I3_TARER</name>
<proteinExistence type="predicted"/>
<comment type="caution">
    <text evidence="1">The sequence shown here is derived from an EMBL/GenBank/DDBJ whole genome shotgun (WGS) entry which is preliminary data.</text>
</comment>
<evidence type="ECO:0000313" key="1">
    <source>
        <dbReference type="EMBL" id="KAK1427546.1"/>
    </source>
</evidence>
<evidence type="ECO:0000313" key="2">
    <source>
        <dbReference type="Proteomes" id="UP001229421"/>
    </source>
</evidence>
<dbReference type="SUPFAM" id="SSF75632">
    <property type="entry name" value="Cullin homology domain"/>
    <property type="match status" value="1"/>
</dbReference>
<gene>
    <name evidence="1" type="ORF">QVD17_16233</name>
</gene>
<accession>A0AAD8P0I3</accession>